<dbReference type="InterPro" id="IPR007358">
    <property type="entry name" value="Nucleoid_associated_NdpA"/>
</dbReference>
<name>A0A1M6JFY0_9CLOT</name>
<keyword evidence="3" id="KW-1185">Reference proteome</keyword>
<dbReference type="RefSeq" id="WP_073008595.1">
    <property type="nucleotide sequence ID" value="NZ_FQZO01000005.1"/>
</dbReference>
<dbReference type="Pfam" id="PF04245">
    <property type="entry name" value="NA37"/>
    <property type="match status" value="1"/>
</dbReference>
<gene>
    <name evidence="2" type="ORF">SAMN05444401_3086</name>
</gene>
<dbReference type="EMBL" id="FQZO01000005">
    <property type="protein sequence ID" value="SHJ45580.1"/>
    <property type="molecule type" value="Genomic_DNA"/>
</dbReference>
<dbReference type="STRING" id="1121298.SAMN05444401_3086"/>
<dbReference type="Proteomes" id="UP000184080">
    <property type="component" value="Unassembled WGS sequence"/>
</dbReference>
<sequence>MEYINDINILEAVIHILDNNGDEPVLNHYKLELNEDIYKFILKHLQKSLNDEELKYAVFNEKRTIVKEVSQEFLNGENTDFIEASQELARQMFSLMKSNVNIPSCDLMVVYFSTEYGPMIGILKMDYVKNFTHQIDFVDNKIDINIVPHTAGLPGGGQKLQKCAFIKPMREEQEFNLMVIDKQNKSKENDEYGSNFFIENYLGCTIIANERDMTKNLLKAAESWTRNNLQEDAEKAEQVRTQLKQKLKQEETININELSEDIFKNEPQAMQSFNEFVAAQGLEKEITLDKQYLEKKLKRIRLKIDKDIDIYINEEAYSDINRFEIVRNGDGSINMTVKHVMNYVEK</sequence>
<protein>
    <submittedName>
        <fullName evidence="2">Nucleoid-associated protein YejK</fullName>
    </submittedName>
</protein>
<organism evidence="2 3">
    <name type="scientific">Clostridium amylolyticum</name>
    <dbReference type="NCBI Taxonomy" id="1121298"/>
    <lineage>
        <taxon>Bacteria</taxon>
        <taxon>Bacillati</taxon>
        <taxon>Bacillota</taxon>
        <taxon>Clostridia</taxon>
        <taxon>Eubacteriales</taxon>
        <taxon>Clostridiaceae</taxon>
        <taxon>Clostridium</taxon>
    </lineage>
</organism>
<dbReference type="OrthoDB" id="3171075at2"/>
<evidence type="ECO:0000313" key="2">
    <source>
        <dbReference type="EMBL" id="SHJ45580.1"/>
    </source>
</evidence>
<keyword evidence="1" id="KW-0175">Coiled coil</keyword>
<evidence type="ECO:0000313" key="3">
    <source>
        <dbReference type="Proteomes" id="UP000184080"/>
    </source>
</evidence>
<reference evidence="2 3" key="1">
    <citation type="submission" date="2016-11" db="EMBL/GenBank/DDBJ databases">
        <authorList>
            <person name="Jaros S."/>
            <person name="Januszkiewicz K."/>
            <person name="Wedrychowicz H."/>
        </authorList>
    </citation>
    <scope>NUCLEOTIDE SEQUENCE [LARGE SCALE GENOMIC DNA]</scope>
    <source>
        <strain evidence="2 3">DSM 21864</strain>
    </source>
</reference>
<proteinExistence type="predicted"/>
<accession>A0A1M6JFY0</accession>
<dbReference type="AlphaFoldDB" id="A0A1M6JFY0"/>
<feature type="coiled-coil region" evidence="1">
    <location>
        <begin position="226"/>
        <end position="253"/>
    </location>
</feature>
<evidence type="ECO:0000256" key="1">
    <source>
        <dbReference type="SAM" id="Coils"/>
    </source>
</evidence>
<dbReference type="GO" id="GO:0009295">
    <property type="term" value="C:nucleoid"/>
    <property type="evidence" value="ECO:0007669"/>
    <property type="project" value="InterPro"/>
</dbReference>